<evidence type="ECO:0000313" key="4">
    <source>
        <dbReference type="Proteomes" id="UP000766486"/>
    </source>
</evidence>
<protein>
    <recommendedName>
        <fullName evidence="2">CHAT domain-containing protein</fullName>
    </recommendedName>
</protein>
<gene>
    <name evidence="3" type="ORF">CLO192961_LOCUS192658</name>
</gene>
<dbReference type="Gene3D" id="1.25.40.10">
    <property type="entry name" value="Tetratricopeptide repeat domain"/>
    <property type="match status" value="2"/>
</dbReference>
<dbReference type="SUPFAM" id="SSF48452">
    <property type="entry name" value="TPR-like"/>
    <property type="match status" value="1"/>
</dbReference>
<feature type="domain" description="CHAT" evidence="2">
    <location>
        <begin position="895"/>
        <end position="1204"/>
    </location>
</feature>
<dbReference type="InterPro" id="IPR024983">
    <property type="entry name" value="CHAT_dom"/>
</dbReference>
<dbReference type="EMBL" id="CABFNS010000753">
    <property type="protein sequence ID" value="VUC26601.1"/>
    <property type="molecule type" value="Genomic_DNA"/>
</dbReference>
<name>A0ABY6U9Q3_BIOOC</name>
<dbReference type="InterPro" id="IPR011990">
    <property type="entry name" value="TPR-like_helical_dom_sf"/>
</dbReference>
<comment type="caution">
    <text evidence="3">The sequence shown here is derived from an EMBL/GenBank/DDBJ whole genome shotgun (WGS) entry which is preliminary data.</text>
</comment>
<feature type="repeat" description="TPR" evidence="1">
    <location>
        <begin position="572"/>
        <end position="605"/>
    </location>
</feature>
<dbReference type="InterPro" id="IPR019734">
    <property type="entry name" value="TPR_rpt"/>
</dbReference>
<evidence type="ECO:0000259" key="2">
    <source>
        <dbReference type="Pfam" id="PF12770"/>
    </source>
</evidence>
<accession>A0ABY6U9Q3</accession>
<evidence type="ECO:0000313" key="3">
    <source>
        <dbReference type="EMBL" id="VUC26601.1"/>
    </source>
</evidence>
<evidence type="ECO:0000256" key="1">
    <source>
        <dbReference type="PROSITE-ProRule" id="PRU00339"/>
    </source>
</evidence>
<organism evidence="3 4">
    <name type="scientific">Bionectria ochroleuca</name>
    <name type="common">Gliocladium roseum</name>
    <dbReference type="NCBI Taxonomy" id="29856"/>
    <lineage>
        <taxon>Eukaryota</taxon>
        <taxon>Fungi</taxon>
        <taxon>Dikarya</taxon>
        <taxon>Ascomycota</taxon>
        <taxon>Pezizomycotina</taxon>
        <taxon>Sordariomycetes</taxon>
        <taxon>Hypocreomycetidae</taxon>
        <taxon>Hypocreales</taxon>
        <taxon>Bionectriaceae</taxon>
        <taxon>Clonostachys</taxon>
    </lineage>
</organism>
<keyword evidence="1" id="KW-0802">TPR repeat</keyword>
<reference evidence="3 4" key="1">
    <citation type="submission" date="2019-06" db="EMBL/GenBank/DDBJ databases">
        <authorList>
            <person name="Broberg M."/>
        </authorList>
    </citation>
    <scope>NUCLEOTIDE SEQUENCE [LARGE SCALE GENOMIC DNA]</scope>
</reference>
<dbReference type="Proteomes" id="UP000766486">
    <property type="component" value="Unassembled WGS sequence"/>
</dbReference>
<keyword evidence="4" id="KW-1185">Reference proteome</keyword>
<sequence>MEEAKHKARSRSWLSRLNSAIRWPQIVLRRGDAFSAGDRFMETRSIGDLNEAIRVARENVEYLPFHHDLLADLGYFLIDRYEILAASEDFEEARELLGRVLQENKPGKAIKVQCTTKLSHLYCIGAQKTGTPAFAEEALRLARLAVEECNIQTLRSSCFQCLAMAEYFLFMNTGQLGRIEATVDAMREAINTAEELTPLLIEILLRYLWDYYEKTEDMKVLEYILQSTRTAAELAPKNSSQEIGRLFEIAEYLHEMQKGKTGEAGALVEATEAHEDAAKKARDLLASTPVESAGYVAMLMQFGRSLYRWYRRTRSVADLAEAIRWVRRAIDMTPLDSPSKPHQLMVYARYISNWSDELGPISELKECINVVRQILDIAPDDFLEENRPICRLIHHLHVYYHLTRELEYLEQSISLSRRAIDMMPKDNPNLTNILYELVFSLSSRYENTRALADLNELVKMAKYMVDTTPDDHRDRSDRVGIYIGQLITLCHREPNKARVTEALKTAELALKADLVQGVNPTKAYIVLGHALEISYQFSGKEEELEKSAVAVREGLRHANRHFDKTRAFSLLSTILYKQYRLYKELESLNEAIDAVRKALELTPGNQYYAYFDIIKLANYLLQRGKHTRTGEDVKEAIQLLLPSRVDNRRHYFSEIVGSARYLADAYSLQNDWESAFNVSSQMIETIPTMIPNSLENSDKQWVVQFMTGMSCFAAAAALKLGKPPFVVLDALERGRGMLGASIEDVRRIDILDLQEANLELAERFARLKDQLEMPFSQSLTYTNPEDNSSDTEQSRKFGTNAAFDSRYQAGVEFSQVVEEISNLPGFESFYSPPSEEDVRKAAVYGPLVVIIEGLGEYNAVIVEANQIRTLPLPNLWYKEVLQKAQEGHLGRPSILEWLWDNAIGPILHALEFSKPVSDGDNWPHVWWIPTGYLCKFPLHAAGYHTEGSGRTVIDRVISSYSSSVKSIIHGRRRRQAPSSSASPGKAVLVAMEKTPRHARLPYASKEVHALNEICKTMNLNVENPTRTKAVLLEHLKECNVFHFAGHGYTNQDNPSQSYLCLEKGPEDVIKVSDLLELDLFSRLPFLAYLSACGTGQTKADTFLDESIHLISSCQLAGFRHVIGTLWEVNDEICVDVATIVYEGIKDGNMSNDSVARGLHRASLTLRDRWAVKMEHEKNSRRRDICEVDDEDDMIAPLWAPYVHFGI</sequence>
<dbReference type="Pfam" id="PF12770">
    <property type="entry name" value="CHAT"/>
    <property type="match status" value="1"/>
</dbReference>
<dbReference type="PROSITE" id="PS50005">
    <property type="entry name" value="TPR"/>
    <property type="match status" value="1"/>
</dbReference>
<proteinExistence type="predicted"/>